<organism evidence="2 3">
    <name type="scientific">Pandoravirus japonicus</name>
    <dbReference type="NCBI Taxonomy" id="2823154"/>
    <lineage>
        <taxon>Viruses</taxon>
        <taxon>Pandoravirus</taxon>
    </lineage>
</organism>
<evidence type="ECO:0000313" key="3">
    <source>
        <dbReference type="Proteomes" id="UP001253637"/>
    </source>
</evidence>
<accession>A0A811BR88</accession>
<name>A0A811BR88_9VIRU</name>
<feature type="region of interest" description="Disordered" evidence="1">
    <location>
        <begin position="1"/>
        <end position="85"/>
    </location>
</feature>
<feature type="compositionally biased region" description="Basic and acidic residues" evidence="1">
    <location>
        <begin position="64"/>
        <end position="85"/>
    </location>
</feature>
<evidence type="ECO:0000313" key="2">
    <source>
        <dbReference type="EMBL" id="BCU02915.1"/>
    </source>
</evidence>
<reference evidence="2" key="1">
    <citation type="submission" date="2021-04" db="EMBL/GenBank/DDBJ databases">
        <title>Draft Genome Sequence of Pandoravirus japonicus, Isolated from the Sabaishi River of Niigata, Japan.</title>
        <authorList>
            <person name="Hosokawa N."/>
            <person name="Takahashi H."/>
            <person name="Aoki K."/>
            <person name="Takemura M."/>
        </authorList>
    </citation>
    <scope>NUCLEOTIDE SEQUENCE</scope>
</reference>
<sequence length="85" mass="10172">MSAQRNKGASPLRAADTRPRNKKTPTHTDNARRLVCARTQAKKQDRRQKKWKSKEKNKKFIFYEMEKKRRTKEGDRPNENTKKRS</sequence>
<protein>
    <submittedName>
        <fullName evidence="2">Uncharacterized protein</fullName>
    </submittedName>
</protein>
<evidence type="ECO:0000256" key="1">
    <source>
        <dbReference type="SAM" id="MobiDB-lite"/>
    </source>
</evidence>
<dbReference type="EMBL" id="LC625835">
    <property type="protein sequence ID" value="BCU02915.1"/>
    <property type="molecule type" value="Genomic_DNA"/>
</dbReference>
<feature type="compositionally biased region" description="Basic residues" evidence="1">
    <location>
        <begin position="40"/>
        <end position="59"/>
    </location>
</feature>
<dbReference type="Proteomes" id="UP001253637">
    <property type="component" value="Segment"/>
</dbReference>
<proteinExistence type="predicted"/>